<evidence type="ECO:0000259" key="2">
    <source>
        <dbReference type="Pfam" id="PF00296"/>
    </source>
</evidence>
<dbReference type="InterPro" id="IPR050766">
    <property type="entry name" value="Bact_Lucif_Oxidored"/>
</dbReference>
<evidence type="ECO:0000256" key="1">
    <source>
        <dbReference type="ARBA" id="ARBA00007789"/>
    </source>
</evidence>
<dbReference type="RefSeq" id="WP_073387293.1">
    <property type="nucleotide sequence ID" value="NZ_FQVU01000002.1"/>
</dbReference>
<dbReference type="InterPro" id="IPR019949">
    <property type="entry name" value="CmoO-like"/>
</dbReference>
<sequence>MKPGTAEPLPPTPLSVLDLAPVAEGTGPTEALQATIAHARRADELGLSRFWVAEHHSMPGIASSAPAVLIGAIAAATERIRVGSGGVMLPNHAPLAIAEQFGTLAALHPGRIDLGLGRAPGSDQLTAHALRRGQDLAADNFPEELGELACFLADDFPADHPYRDRVVSVPAPEQQPPLWLLGSSLFSAELAGMLGLPFAFAHHFAGTHTLPALERYRSAFREGGLLTKPYAMVTVQAVCAPTDEEADRLALPSALSFLRLRQGNPGKLPTAEQAAAYPWSPAEQHFVLQRRDGQAIGSPQTVAASLRRLLADTEADELMITTQVYDLADRIRSLELVRGLFDDAPLGLQQG</sequence>
<dbReference type="CDD" id="cd00347">
    <property type="entry name" value="Flavin_utilizing_monoxygenases"/>
    <property type="match status" value="1"/>
</dbReference>
<dbReference type="GO" id="GO:0005829">
    <property type="term" value="C:cytosol"/>
    <property type="evidence" value="ECO:0007669"/>
    <property type="project" value="TreeGrafter"/>
</dbReference>
<feature type="domain" description="Luciferase-like" evidence="2">
    <location>
        <begin position="16"/>
        <end position="313"/>
    </location>
</feature>
<comment type="similarity">
    <text evidence="1">To bacterial alkanal monooxygenase alpha and beta chains.</text>
</comment>
<dbReference type="Pfam" id="PF00296">
    <property type="entry name" value="Bac_luciferase"/>
    <property type="match status" value="1"/>
</dbReference>
<dbReference type="Proteomes" id="UP000186132">
    <property type="component" value="Unassembled WGS sequence"/>
</dbReference>
<dbReference type="InterPro" id="IPR036661">
    <property type="entry name" value="Luciferase-like_sf"/>
</dbReference>
<dbReference type="Gene3D" id="3.20.20.30">
    <property type="entry name" value="Luciferase-like domain"/>
    <property type="match status" value="1"/>
</dbReference>
<dbReference type="NCBIfam" id="TIGR03558">
    <property type="entry name" value="oxido_grp_1"/>
    <property type="match status" value="1"/>
</dbReference>
<protein>
    <submittedName>
        <fullName evidence="3">Luciferase family oxidoreductase, group 1</fullName>
    </submittedName>
</protein>
<dbReference type="InterPro" id="IPR011251">
    <property type="entry name" value="Luciferase-like_dom"/>
</dbReference>
<dbReference type="GO" id="GO:0016705">
    <property type="term" value="F:oxidoreductase activity, acting on paired donors, with incorporation or reduction of molecular oxygen"/>
    <property type="evidence" value="ECO:0007669"/>
    <property type="project" value="InterPro"/>
</dbReference>
<dbReference type="PANTHER" id="PTHR30137:SF6">
    <property type="entry name" value="LUCIFERASE-LIKE MONOOXYGENASE"/>
    <property type="match status" value="1"/>
</dbReference>
<evidence type="ECO:0000313" key="4">
    <source>
        <dbReference type="Proteomes" id="UP000186132"/>
    </source>
</evidence>
<evidence type="ECO:0000313" key="3">
    <source>
        <dbReference type="EMBL" id="SHG00241.1"/>
    </source>
</evidence>
<dbReference type="STRING" id="1206085.SAMN05443575_1098"/>
<dbReference type="SUPFAM" id="SSF51679">
    <property type="entry name" value="Bacterial luciferase-like"/>
    <property type="match status" value="1"/>
</dbReference>
<accession>A0A1M5G9U7</accession>
<dbReference type="EMBL" id="FQVU01000002">
    <property type="protein sequence ID" value="SHG00241.1"/>
    <property type="molecule type" value="Genomic_DNA"/>
</dbReference>
<keyword evidence="4" id="KW-1185">Reference proteome</keyword>
<dbReference type="PANTHER" id="PTHR30137">
    <property type="entry name" value="LUCIFERASE-LIKE MONOOXYGENASE"/>
    <property type="match status" value="1"/>
</dbReference>
<dbReference type="OrthoDB" id="9780518at2"/>
<proteinExistence type="predicted"/>
<reference evidence="4" key="1">
    <citation type="submission" date="2016-11" db="EMBL/GenBank/DDBJ databases">
        <authorList>
            <person name="Varghese N."/>
            <person name="Submissions S."/>
        </authorList>
    </citation>
    <scope>NUCLEOTIDE SEQUENCE [LARGE SCALE GENOMIC DNA]</scope>
    <source>
        <strain evidence="4">DSM 45627</strain>
    </source>
</reference>
<dbReference type="FunFam" id="3.20.20.30:FF:000002">
    <property type="entry name" value="LLM class flavin-dependent oxidoreductase"/>
    <property type="match status" value="1"/>
</dbReference>
<gene>
    <name evidence="3" type="ORF">SAMN05443575_1098</name>
</gene>
<name>A0A1M5G9U7_9ACTN</name>
<organism evidence="3 4">
    <name type="scientific">Jatrophihabitans endophyticus</name>
    <dbReference type="NCBI Taxonomy" id="1206085"/>
    <lineage>
        <taxon>Bacteria</taxon>
        <taxon>Bacillati</taxon>
        <taxon>Actinomycetota</taxon>
        <taxon>Actinomycetes</taxon>
        <taxon>Jatrophihabitantales</taxon>
        <taxon>Jatrophihabitantaceae</taxon>
        <taxon>Jatrophihabitans</taxon>
    </lineage>
</organism>
<dbReference type="AlphaFoldDB" id="A0A1M5G9U7"/>